<dbReference type="Gene3D" id="2.30.42.10">
    <property type="match status" value="1"/>
</dbReference>
<organism evidence="1 2">
    <name type="scientific">Enhygromyxa salina</name>
    <dbReference type="NCBI Taxonomy" id="215803"/>
    <lineage>
        <taxon>Bacteria</taxon>
        <taxon>Pseudomonadati</taxon>
        <taxon>Myxococcota</taxon>
        <taxon>Polyangia</taxon>
        <taxon>Nannocystales</taxon>
        <taxon>Nannocystaceae</taxon>
        <taxon>Enhygromyxa</taxon>
    </lineage>
</organism>
<sequence length="125" mass="13065">MGGFDGLDLKAEVQFLDGEFVVSELLIATALTDAKGVTEDGTYAVQLSDTLGTPYGFEIDGVSAGNLGDVLGLRDGDVIVEIAGLPTASHADLLAVAATLFNSDRASMVIERGGSPFIQRYRRGL</sequence>
<gene>
    <name evidence="1" type="ORF">DB30_05067</name>
</gene>
<proteinExistence type="predicted"/>
<reference evidence="1 2" key="1">
    <citation type="submission" date="2014-12" db="EMBL/GenBank/DDBJ databases">
        <title>Genome assembly of Enhygromyxa salina DSM 15201.</title>
        <authorList>
            <person name="Sharma G."/>
            <person name="Subramanian S."/>
        </authorList>
    </citation>
    <scope>NUCLEOTIDE SEQUENCE [LARGE SCALE GENOMIC DNA]</scope>
    <source>
        <strain evidence="1 2">DSM 15201</strain>
    </source>
</reference>
<dbReference type="Proteomes" id="UP000031599">
    <property type="component" value="Unassembled WGS sequence"/>
</dbReference>
<name>A0A0C1ZXR7_9BACT</name>
<protein>
    <recommendedName>
        <fullName evidence="3">PDZ domain-containing protein</fullName>
    </recommendedName>
</protein>
<dbReference type="EMBL" id="JMCC02000044">
    <property type="protein sequence ID" value="KIG16013.1"/>
    <property type="molecule type" value="Genomic_DNA"/>
</dbReference>
<accession>A0A0C1ZXR7</accession>
<evidence type="ECO:0008006" key="3">
    <source>
        <dbReference type="Google" id="ProtNLM"/>
    </source>
</evidence>
<evidence type="ECO:0000313" key="1">
    <source>
        <dbReference type="EMBL" id="KIG16013.1"/>
    </source>
</evidence>
<dbReference type="AlphaFoldDB" id="A0A0C1ZXR7"/>
<dbReference type="SUPFAM" id="SSF50156">
    <property type="entry name" value="PDZ domain-like"/>
    <property type="match status" value="1"/>
</dbReference>
<evidence type="ECO:0000313" key="2">
    <source>
        <dbReference type="Proteomes" id="UP000031599"/>
    </source>
</evidence>
<dbReference type="InterPro" id="IPR036034">
    <property type="entry name" value="PDZ_sf"/>
</dbReference>
<comment type="caution">
    <text evidence="1">The sequence shown here is derived from an EMBL/GenBank/DDBJ whole genome shotgun (WGS) entry which is preliminary data.</text>
</comment>